<sequence length="192" mass="22463">GAWAEQRQWDKQCLSFEWEEDYFLTTTNSKCVCLICQSSVALAKKGNAERHFRTVHKKYESDFPSQLAAQQSIFTRPSSKSKAAMSRILAKHSKPFQDGEMVKEAFLEVAESLFEKFQKYIRNRSILKKYIYECVFFSLQFNESEDMIDTSQLYIFITMVFENMTAKEELLNHIVERKNSRGGYFCGNQGLY</sequence>
<evidence type="ECO:0000259" key="1">
    <source>
        <dbReference type="Pfam" id="PF18658"/>
    </source>
</evidence>
<dbReference type="PANTHER" id="PTHR45913:SF21">
    <property type="entry name" value="DUF4371 DOMAIN-CONTAINING PROTEIN"/>
    <property type="match status" value="1"/>
</dbReference>
<reference evidence="2" key="3">
    <citation type="submission" date="2025-09" db="UniProtKB">
        <authorList>
            <consortium name="Ensembl"/>
        </authorList>
    </citation>
    <scope>IDENTIFICATION</scope>
</reference>
<keyword evidence="3" id="KW-1185">Reference proteome</keyword>
<dbReference type="AlphaFoldDB" id="A0A8C7S1B1"/>
<dbReference type="Pfam" id="PF18658">
    <property type="entry name" value="zf-C2H2_12"/>
    <property type="match status" value="1"/>
</dbReference>
<evidence type="ECO:0000313" key="2">
    <source>
        <dbReference type="Ensembl" id="ENSOMYP00000058625.1"/>
    </source>
</evidence>
<protein>
    <recommendedName>
        <fullName evidence="1">SPIN-DOC-like zinc-finger domain-containing protein</fullName>
    </recommendedName>
</protein>
<dbReference type="PANTHER" id="PTHR45913">
    <property type="entry name" value="EPM2A-INTERACTING PROTEIN 1"/>
    <property type="match status" value="1"/>
</dbReference>
<proteinExistence type="predicted"/>
<dbReference type="GeneTree" id="ENSGT00980000201567"/>
<dbReference type="Ensembl" id="ENSOMYT00000063807.2">
    <property type="protein sequence ID" value="ENSOMYP00000058625.1"/>
    <property type="gene ID" value="ENSOMYG00000027085.2"/>
</dbReference>
<reference evidence="2" key="2">
    <citation type="submission" date="2025-08" db="UniProtKB">
        <authorList>
            <consortium name="Ensembl"/>
        </authorList>
    </citation>
    <scope>IDENTIFICATION</scope>
</reference>
<feature type="domain" description="SPIN-DOC-like zinc-finger" evidence="1">
    <location>
        <begin position="17"/>
        <end position="60"/>
    </location>
</feature>
<dbReference type="Proteomes" id="UP000694395">
    <property type="component" value="Chromosome 25"/>
</dbReference>
<organism evidence="2 3">
    <name type="scientific">Oncorhynchus mykiss</name>
    <name type="common">Rainbow trout</name>
    <name type="synonym">Salmo gairdneri</name>
    <dbReference type="NCBI Taxonomy" id="8022"/>
    <lineage>
        <taxon>Eukaryota</taxon>
        <taxon>Metazoa</taxon>
        <taxon>Chordata</taxon>
        <taxon>Craniata</taxon>
        <taxon>Vertebrata</taxon>
        <taxon>Euteleostomi</taxon>
        <taxon>Actinopterygii</taxon>
        <taxon>Neopterygii</taxon>
        <taxon>Teleostei</taxon>
        <taxon>Protacanthopterygii</taxon>
        <taxon>Salmoniformes</taxon>
        <taxon>Salmonidae</taxon>
        <taxon>Salmoninae</taxon>
        <taxon>Oncorhynchus</taxon>
    </lineage>
</organism>
<reference evidence="2" key="1">
    <citation type="submission" date="2020-07" db="EMBL/GenBank/DDBJ databases">
        <title>A long reads based de novo assembly of the rainbow trout Arlee double haploid line genome.</title>
        <authorList>
            <person name="Gao G."/>
            <person name="Palti Y."/>
        </authorList>
    </citation>
    <scope>NUCLEOTIDE SEQUENCE [LARGE SCALE GENOMIC DNA]</scope>
</reference>
<accession>A0A8C7S1B1</accession>
<evidence type="ECO:0000313" key="3">
    <source>
        <dbReference type="Proteomes" id="UP000694395"/>
    </source>
</evidence>
<dbReference type="InterPro" id="IPR040647">
    <property type="entry name" value="SPIN-DOC_Znf-C2H2"/>
</dbReference>
<name>A0A8C7S1B1_ONCMY</name>